<comment type="caution">
    <text evidence="1">The sequence shown here is derived from an EMBL/GenBank/DDBJ whole genome shotgun (WGS) entry which is preliminary data.</text>
</comment>
<dbReference type="SUPFAM" id="SSF53335">
    <property type="entry name" value="S-adenosyl-L-methionine-dependent methyltransferases"/>
    <property type="match status" value="1"/>
</dbReference>
<organism evidence="1 2">
    <name type="scientific">Algoriphagus lacus</name>
    <dbReference type="NCBI Taxonomy" id="2056311"/>
    <lineage>
        <taxon>Bacteria</taxon>
        <taxon>Pseudomonadati</taxon>
        <taxon>Bacteroidota</taxon>
        <taxon>Cytophagia</taxon>
        <taxon>Cytophagales</taxon>
        <taxon>Cyclobacteriaceae</taxon>
        <taxon>Algoriphagus</taxon>
    </lineage>
</organism>
<name>A0A418PNX6_9BACT</name>
<dbReference type="EMBL" id="QXML01000008">
    <property type="protein sequence ID" value="RIW13621.1"/>
    <property type="molecule type" value="Genomic_DNA"/>
</dbReference>
<dbReference type="RefSeq" id="WP_119478735.1">
    <property type="nucleotide sequence ID" value="NZ_QXML01000008.1"/>
</dbReference>
<evidence type="ECO:0008006" key="3">
    <source>
        <dbReference type="Google" id="ProtNLM"/>
    </source>
</evidence>
<protein>
    <recommendedName>
        <fullName evidence="3">Class I SAM-dependent methyltransferase</fullName>
    </recommendedName>
</protein>
<dbReference type="InterPro" id="IPR029063">
    <property type="entry name" value="SAM-dependent_MTases_sf"/>
</dbReference>
<dbReference type="AlphaFoldDB" id="A0A418PNX6"/>
<gene>
    <name evidence="1" type="ORF">D0X99_15360</name>
</gene>
<proteinExistence type="predicted"/>
<evidence type="ECO:0000313" key="1">
    <source>
        <dbReference type="EMBL" id="RIW13621.1"/>
    </source>
</evidence>
<accession>A0A418PNX6</accession>
<sequence length="238" mass="27374">MSTISNTPKPFYKIAGRFLLEFFRYSKTYPIPWKAFSEFPVYYSYNKILKSPAELGLPWIAHGAFLYKENYLTPTMRILEFGCGGSTLYFAKKACQVISIEDNHEWYSVMKERTKTFSDVELRHIPVDKEFVGGEFASNMDELKHTNSYKNYALGASDVQDESIDVLVIDGRARIGCLRTNLSKLKRNGIVLFDNTDRTAYAGGIQEILGEWDRLDFSGVTVSEYYFTQTSIFKRKAQ</sequence>
<dbReference type="Proteomes" id="UP000283522">
    <property type="component" value="Unassembled WGS sequence"/>
</dbReference>
<evidence type="ECO:0000313" key="2">
    <source>
        <dbReference type="Proteomes" id="UP000283522"/>
    </source>
</evidence>
<dbReference type="OrthoDB" id="938855at2"/>
<reference evidence="1 2" key="1">
    <citation type="submission" date="2018-09" db="EMBL/GenBank/DDBJ databases">
        <authorList>
            <person name="Wang X."/>
            <person name="Du Z."/>
        </authorList>
    </citation>
    <scope>NUCLEOTIDE SEQUENCE [LARGE SCALE GENOMIC DNA]</scope>
    <source>
        <strain evidence="1 2">N3</strain>
    </source>
</reference>
<dbReference type="Gene3D" id="3.40.50.150">
    <property type="entry name" value="Vaccinia Virus protein VP39"/>
    <property type="match status" value="1"/>
</dbReference>
<keyword evidence="2" id="KW-1185">Reference proteome</keyword>